<accession>Q1YTG5</accession>
<evidence type="ECO:0000313" key="4">
    <source>
        <dbReference type="Proteomes" id="UP000005555"/>
    </source>
</evidence>
<dbReference type="Gene3D" id="3.40.720.10">
    <property type="entry name" value="Alkaline Phosphatase, subunit A"/>
    <property type="match status" value="1"/>
</dbReference>
<proteinExistence type="predicted"/>
<reference evidence="3 4" key="1">
    <citation type="submission" date="2006-03" db="EMBL/GenBank/DDBJ databases">
        <authorList>
            <person name="Giovannoni S.J."/>
            <person name="Cho J.-C."/>
            <person name="Ferriera S."/>
            <person name="Johnson J."/>
            <person name="Kravitz S."/>
            <person name="Halpern A."/>
            <person name="Remington K."/>
            <person name="Beeson K."/>
            <person name="Tran B."/>
            <person name="Rogers Y.-H."/>
            <person name="Friedman R."/>
            <person name="Venter J.C."/>
        </authorList>
    </citation>
    <scope>NUCLEOTIDE SEQUENCE [LARGE SCALE GENOMIC DNA]</scope>
    <source>
        <strain evidence="3 4">HTCC2207</strain>
    </source>
</reference>
<feature type="chain" id="PRO_5004197789" evidence="1">
    <location>
        <begin position="24"/>
        <end position="547"/>
    </location>
</feature>
<evidence type="ECO:0000313" key="3">
    <source>
        <dbReference type="EMBL" id="EAS47522.1"/>
    </source>
</evidence>
<dbReference type="OrthoDB" id="974590at2"/>
<evidence type="ECO:0000259" key="2">
    <source>
        <dbReference type="Pfam" id="PF00884"/>
    </source>
</evidence>
<feature type="domain" description="Sulfatase N-terminal" evidence="2">
    <location>
        <begin position="160"/>
        <end position="317"/>
    </location>
</feature>
<dbReference type="SUPFAM" id="SSF53649">
    <property type="entry name" value="Alkaline phosphatase-like"/>
    <property type="match status" value="1"/>
</dbReference>
<feature type="signal peptide" evidence="1">
    <location>
        <begin position="1"/>
        <end position="23"/>
    </location>
</feature>
<dbReference type="PANTHER" id="PTHR43751:SF1">
    <property type="entry name" value="SULFATASE ATSG-RELATED"/>
    <property type="match status" value="1"/>
</dbReference>
<dbReference type="InterPro" id="IPR052701">
    <property type="entry name" value="GAG_Ulvan_Degrading_Sulfatases"/>
</dbReference>
<sequence length="547" mass="60621">MRIRLTMAILCLALVPLTTNVLAQQRPNILLIMAEDMSARVGAFGDDVAVTPNLDRLASTSIRYPNTFTTAGVCAPSRAAHILAVHQMSVGAQHMRTRSFKESAYRSVPPAHIKAYPELLRRQGYYTFTSSKLDYQFSNTSAGSGPFSIWDYEGAQPTWQGRAEGQPFFGFVTLTQSHERQMFPNVVVANNATGTRSQVVNPNEVLVPPYYPDHPAIRRDIAQHYNNIFSMDQTVGKLLRQLEDDGLADNTIIIWTTDHGDGLPRAKREIYDSGIKVPLIVHWPASLKPAGVSPNSIDKKLISFVDIGPSVLTVAGIQVPDYMHGSAQLVPNASPERDYIYAAKDRLDGFNFRERAVRDGQFKYINNLLPDKPGATHISYRDQLATMQALWQHQAAGKLNAAQRFWFEPRPAEELYDIVVDPHEINNLADSAEQAATLTRMRSALTDWRGAIADYSKTAELQMAKDFWPDGEQPVTQAPRISINTAGTAIIVPSAANDSVGYRVNGGPWRLYSKPLSLPKNAILEAKSVRYGWAESQSTRASHSLGD</sequence>
<dbReference type="InterPro" id="IPR000917">
    <property type="entry name" value="Sulfatase_N"/>
</dbReference>
<dbReference type="STRING" id="314287.GB2207_01922"/>
<dbReference type="HOGENOM" id="CLU_006332_7_3_6"/>
<dbReference type="CDD" id="cd16027">
    <property type="entry name" value="SGSH"/>
    <property type="match status" value="1"/>
</dbReference>
<keyword evidence="4" id="KW-1185">Reference proteome</keyword>
<dbReference type="AlphaFoldDB" id="Q1YTG5"/>
<name>Q1YTG5_9GAMM</name>
<evidence type="ECO:0000256" key="1">
    <source>
        <dbReference type="SAM" id="SignalP"/>
    </source>
</evidence>
<keyword evidence="1" id="KW-0732">Signal</keyword>
<organism evidence="3 4">
    <name type="scientific">gamma proteobacterium HTCC2207</name>
    <dbReference type="NCBI Taxonomy" id="314287"/>
    <lineage>
        <taxon>Bacteria</taxon>
        <taxon>Pseudomonadati</taxon>
        <taxon>Pseudomonadota</taxon>
        <taxon>Gammaproteobacteria</taxon>
        <taxon>Cellvibrionales</taxon>
        <taxon>Porticoccaceae</taxon>
        <taxon>SAR92 clade</taxon>
    </lineage>
</organism>
<dbReference type="PANTHER" id="PTHR43751">
    <property type="entry name" value="SULFATASE"/>
    <property type="match status" value="1"/>
</dbReference>
<dbReference type="EMBL" id="AAPI01000002">
    <property type="protein sequence ID" value="EAS47522.1"/>
    <property type="molecule type" value="Genomic_DNA"/>
</dbReference>
<comment type="caution">
    <text evidence="3">The sequence shown here is derived from an EMBL/GenBank/DDBJ whole genome shotgun (WGS) entry which is preliminary data.</text>
</comment>
<dbReference type="eggNOG" id="COG3119">
    <property type="taxonomic scope" value="Bacteria"/>
</dbReference>
<feature type="domain" description="Sulfatase N-terminal" evidence="2">
    <location>
        <begin position="27"/>
        <end position="142"/>
    </location>
</feature>
<dbReference type="Pfam" id="PF00884">
    <property type="entry name" value="Sulfatase"/>
    <property type="match status" value="2"/>
</dbReference>
<protein>
    <submittedName>
        <fullName evidence="3">Sulfatase family protein</fullName>
    </submittedName>
</protein>
<gene>
    <name evidence="3" type="ORF">GB2207_01922</name>
</gene>
<dbReference type="InterPro" id="IPR017850">
    <property type="entry name" value="Alkaline_phosphatase_core_sf"/>
</dbReference>
<dbReference type="Proteomes" id="UP000005555">
    <property type="component" value="Unassembled WGS sequence"/>
</dbReference>